<dbReference type="AlphaFoldDB" id="A0A8X6F1F0"/>
<gene>
    <name evidence="2" type="ORF">TNCT_435241</name>
</gene>
<evidence type="ECO:0000256" key="1">
    <source>
        <dbReference type="SAM" id="Phobius"/>
    </source>
</evidence>
<dbReference type="Proteomes" id="UP000887116">
    <property type="component" value="Unassembled WGS sequence"/>
</dbReference>
<comment type="caution">
    <text evidence="2">The sequence shown here is derived from an EMBL/GenBank/DDBJ whole genome shotgun (WGS) entry which is preliminary data.</text>
</comment>
<keyword evidence="1" id="KW-0472">Membrane</keyword>
<keyword evidence="1" id="KW-0812">Transmembrane</keyword>
<evidence type="ECO:0000313" key="2">
    <source>
        <dbReference type="EMBL" id="GFQ68348.1"/>
    </source>
</evidence>
<reference evidence="2" key="1">
    <citation type="submission" date="2020-07" db="EMBL/GenBank/DDBJ databases">
        <title>Multicomponent nature underlies the extraordinary mechanical properties of spider dragline silk.</title>
        <authorList>
            <person name="Kono N."/>
            <person name="Nakamura H."/>
            <person name="Mori M."/>
            <person name="Yoshida Y."/>
            <person name="Ohtoshi R."/>
            <person name="Malay A.D."/>
            <person name="Moran D.A.P."/>
            <person name="Tomita M."/>
            <person name="Numata K."/>
            <person name="Arakawa K."/>
        </authorList>
    </citation>
    <scope>NUCLEOTIDE SEQUENCE</scope>
</reference>
<dbReference type="EMBL" id="BMAO01010611">
    <property type="protein sequence ID" value="GFQ68348.1"/>
    <property type="molecule type" value="Genomic_DNA"/>
</dbReference>
<name>A0A8X6F1F0_TRICU</name>
<keyword evidence="1" id="KW-1133">Transmembrane helix</keyword>
<keyword evidence="3" id="KW-1185">Reference proteome</keyword>
<organism evidence="2 3">
    <name type="scientific">Trichonephila clavata</name>
    <name type="common">Joro spider</name>
    <name type="synonym">Nephila clavata</name>
    <dbReference type="NCBI Taxonomy" id="2740835"/>
    <lineage>
        <taxon>Eukaryota</taxon>
        <taxon>Metazoa</taxon>
        <taxon>Ecdysozoa</taxon>
        <taxon>Arthropoda</taxon>
        <taxon>Chelicerata</taxon>
        <taxon>Arachnida</taxon>
        <taxon>Araneae</taxon>
        <taxon>Araneomorphae</taxon>
        <taxon>Entelegynae</taxon>
        <taxon>Araneoidea</taxon>
        <taxon>Nephilidae</taxon>
        <taxon>Trichonephila</taxon>
    </lineage>
</organism>
<proteinExistence type="predicted"/>
<feature type="transmembrane region" description="Helical" evidence="1">
    <location>
        <begin position="63"/>
        <end position="84"/>
    </location>
</feature>
<accession>A0A8X6F1F0</accession>
<protein>
    <submittedName>
        <fullName evidence="2">Uncharacterized protein</fullName>
    </submittedName>
</protein>
<sequence length="87" mass="9828">MERKTITQPVLISGKTRFSSLYEYRSQLRCLFVSGDPGHRPSGLPKPLQLCRREASSSRSYKWVMAPCIIQLACIIYLTVIHPASST</sequence>
<evidence type="ECO:0000313" key="3">
    <source>
        <dbReference type="Proteomes" id="UP000887116"/>
    </source>
</evidence>